<dbReference type="EMBL" id="LBSK01000018">
    <property type="protein sequence ID" value="KKQ16825.1"/>
    <property type="molecule type" value="Genomic_DNA"/>
</dbReference>
<dbReference type="Proteomes" id="UP000033886">
    <property type="component" value="Unassembled WGS sequence"/>
</dbReference>
<gene>
    <name evidence="1" type="ORF">US29_C0018G0013</name>
</gene>
<organism evidence="1 2">
    <name type="scientific">candidate division WS6 bacterium GW2011_GWF1_36_8</name>
    <dbReference type="NCBI Taxonomy" id="1619098"/>
    <lineage>
        <taxon>Bacteria</taxon>
        <taxon>Candidatus Dojkabacteria</taxon>
    </lineage>
</organism>
<dbReference type="AlphaFoldDB" id="A0A0G0FSL0"/>
<accession>A0A0G0FSL0</accession>
<evidence type="ECO:0000313" key="1">
    <source>
        <dbReference type="EMBL" id="KKQ16825.1"/>
    </source>
</evidence>
<proteinExistence type="predicted"/>
<comment type="caution">
    <text evidence="1">The sequence shown here is derived from an EMBL/GenBank/DDBJ whole genome shotgun (WGS) entry which is preliminary data.</text>
</comment>
<reference evidence="1 2" key="1">
    <citation type="journal article" date="2015" name="Nature">
        <title>rRNA introns, odd ribosomes, and small enigmatic genomes across a large radiation of phyla.</title>
        <authorList>
            <person name="Brown C.T."/>
            <person name="Hug L.A."/>
            <person name="Thomas B.C."/>
            <person name="Sharon I."/>
            <person name="Castelle C.J."/>
            <person name="Singh A."/>
            <person name="Wilkins M.J."/>
            <person name="Williams K.H."/>
            <person name="Banfield J.F."/>
        </authorList>
    </citation>
    <scope>NUCLEOTIDE SEQUENCE [LARGE SCALE GENOMIC DNA]</scope>
</reference>
<name>A0A0G0FSL0_9BACT</name>
<protein>
    <submittedName>
        <fullName evidence="1">Uncharacterized protein</fullName>
    </submittedName>
</protein>
<sequence length="323" mass="38820">MRELIIRTNYEVLLDHFVDAMSRWSVFVAPHLYEYFDETFGITEEDEKHLEGYSKKRNEYDWDEESPLFDWAYEGFPDNEKYNELKPHILYFEQRKTKDGSQTFKEILLSRSDDINRLLYSDFEIFKQKEKIDNVVNKMSELLEYDKKNESPLIAYLACSMSTSTQGGSNGKNIYAEVPLELHTQWVNEYVSEILIHEYFHKAFFPHLYFEKLGGIFNWENEKIYPDPMSLFFEEVLVYSSSSVYISGEDPKKKLSKYSPEEYNNRHYIEYNNRHYILWKVIDLFYELIADYLDDKILVDDARKRMLALCEKVVEEFKNNTRI</sequence>
<evidence type="ECO:0000313" key="2">
    <source>
        <dbReference type="Proteomes" id="UP000033886"/>
    </source>
</evidence>